<dbReference type="InterPro" id="IPR006660">
    <property type="entry name" value="Arsenate_reductase-like"/>
</dbReference>
<comment type="caution">
    <text evidence="3">The sequence shown here is derived from an EMBL/GenBank/DDBJ whole genome shotgun (WGS) entry which is preliminary data.</text>
</comment>
<evidence type="ECO:0000256" key="2">
    <source>
        <dbReference type="PROSITE-ProRule" id="PRU01282"/>
    </source>
</evidence>
<dbReference type="CDD" id="cd03035">
    <property type="entry name" value="ArsC_Yffb"/>
    <property type="match status" value="1"/>
</dbReference>
<reference evidence="3 4" key="1">
    <citation type="submission" date="2019-10" db="EMBL/GenBank/DDBJ databases">
        <title>Draft Genome Sequence of Cytophagaceae sp. SJW1-29.</title>
        <authorList>
            <person name="Choi A."/>
        </authorList>
    </citation>
    <scope>NUCLEOTIDE SEQUENCE [LARGE SCALE GENOMIC DNA]</scope>
    <source>
        <strain evidence="3 4">SJW1-29</strain>
    </source>
</reference>
<dbReference type="PANTHER" id="PTHR30041">
    <property type="entry name" value="ARSENATE REDUCTASE"/>
    <property type="match status" value="1"/>
</dbReference>
<evidence type="ECO:0000313" key="3">
    <source>
        <dbReference type="EMBL" id="MPR36161.1"/>
    </source>
</evidence>
<dbReference type="Gene3D" id="3.40.30.10">
    <property type="entry name" value="Glutaredoxin"/>
    <property type="match status" value="1"/>
</dbReference>
<dbReference type="PANTHER" id="PTHR30041:SF8">
    <property type="entry name" value="PROTEIN YFFB"/>
    <property type="match status" value="1"/>
</dbReference>
<dbReference type="AlphaFoldDB" id="A0A7C9BIU6"/>
<keyword evidence="4" id="KW-1185">Reference proteome</keyword>
<gene>
    <name evidence="3" type="ORF">GBK04_23140</name>
</gene>
<name>A0A7C9BIU6_9BACT</name>
<protein>
    <submittedName>
        <fullName evidence="3">ArsC family reductase</fullName>
    </submittedName>
</protein>
<dbReference type="EMBL" id="WHLY01000002">
    <property type="protein sequence ID" value="MPR36161.1"/>
    <property type="molecule type" value="Genomic_DNA"/>
</dbReference>
<evidence type="ECO:0000313" key="4">
    <source>
        <dbReference type="Proteomes" id="UP000479293"/>
    </source>
</evidence>
<dbReference type="InterPro" id="IPR006504">
    <property type="entry name" value="Tscrpt_reg_Spx/MgsR"/>
</dbReference>
<sequence length="117" mass="13449">MFTLYGIPNCETVKKTRRWLDAQQVPYLFYDYKKQGISREKLDDWLSQVPWEKLLNRAGTTWRKLSDEQKNGITDAASAAEFMQSNTSAIKRPLLENEAGKVLALGFSEKEYGQILA</sequence>
<dbReference type="NCBIfam" id="NF008107">
    <property type="entry name" value="PRK10853.1"/>
    <property type="match status" value="1"/>
</dbReference>
<accession>A0A7C9BIU6</accession>
<dbReference type="Proteomes" id="UP000479293">
    <property type="component" value="Unassembled WGS sequence"/>
</dbReference>
<dbReference type="PROSITE" id="PS51353">
    <property type="entry name" value="ARSC"/>
    <property type="match status" value="1"/>
</dbReference>
<dbReference type="RefSeq" id="WP_152763830.1">
    <property type="nucleotide sequence ID" value="NZ_WHLY01000002.1"/>
</dbReference>
<dbReference type="SUPFAM" id="SSF52833">
    <property type="entry name" value="Thioredoxin-like"/>
    <property type="match status" value="1"/>
</dbReference>
<proteinExistence type="inferred from homology"/>
<dbReference type="InterPro" id="IPR036249">
    <property type="entry name" value="Thioredoxin-like_sf"/>
</dbReference>
<evidence type="ECO:0000256" key="1">
    <source>
        <dbReference type="ARBA" id="ARBA00007198"/>
    </source>
</evidence>
<organism evidence="3 4">
    <name type="scientific">Salmonirosea aquatica</name>
    <dbReference type="NCBI Taxonomy" id="2654236"/>
    <lineage>
        <taxon>Bacteria</taxon>
        <taxon>Pseudomonadati</taxon>
        <taxon>Bacteroidota</taxon>
        <taxon>Cytophagia</taxon>
        <taxon>Cytophagales</taxon>
        <taxon>Spirosomataceae</taxon>
        <taxon>Salmonirosea</taxon>
    </lineage>
</organism>
<dbReference type="Pfam" id="PF03960">
    <property type="entry name" value="ArsC"/>
    <property type="match status" value="1"/>
</dbReference>
<dbReference type="NCBIfam" id="TIGR01617">
    <property type="entry name" value="arsC_related"/>
    <property type="match status" value="1"/>
</dbReference>
<comment type="similarity">
    <text evidence="1 2">Belongs to the ArsC family.</text>
</comment>